<dbReference type="EMBL" id="CP098611">
    <property type="protein sequence ID" value="USR92094.1"/>
    <property type="molecule type" value="Genomic_DNA"/>
</dbReference>
<keyword evidence="10" id="KW-1185">Reference proteome</keyword>
<dbReference type="CDD" id="cd00130">
    <property type="entry name" value="PAS"/>
    <property type="match status" value="1"/>
</dbReference>
<dbReference type="CDD" id="cd01949">
    <property type="entry name" value="GGDEF"/>
    <property type="match status" value="1"/>
</dbReference>
<evidence type="ECO:0000259" key="5">
    <source>
        <dbReference type="PROSITE" id="PS50112"/>
    </source>
</evidence>
<dbReference type="SMART" id="SM00267">
    <property type="entry name" value="GGDEF"/>
    <property type="match status" value="1"/>
</dbReference>
<dbReference type="InterPro" id="IPR001789">
    <property type="entry name" value="Sig_transdc_resp-reg_receiver"/>
</dbReference>
<feature type="domain" description="Response regulatory" evidence="4">
    <location>
        <begin position="7"/>
        <end position="124"/>
    </location>
</feature>
<dbReference type="InterPro" id="IPR000700">
    <property type="entry name" value="PAS-assoc_C"/>
</dbReference>
<dbReference type="Gene3D" id="3.20.20.450">
    <property type="entry name" value="EAL domain"/>
    <property type="match status" value="1"/>
</dbReference>
<dbReference type="SUPFAM" id="SSF55785">
    <property type="entry name" value="PYP-like sensor domain (PAS domain)"/>
    <property type="match status" value="1"/>
</dbReference>
<dbReference type="InterPro" id="IPR043128">
    <property type="entry name" value="Rev_trsase/Diguanyl_cyclase"/>
</dbReference>
<dbReference type="NCBIfam" id="TIGR00229">
    <property type="entry name" value="sensory_box"/>
    <property type="match status" value="1"/>
</dbReference>
<dbReference type="InterPro" id="IPR011006">
    <property type="entry name" value="CheY-like_superfamily"/>
</dbReference>
<dbReference type="InterPro" id="IPR001633">
    <property type="entry name" value="EAL_dom"/>
</dbReference>
<feature type="modified residue" description="4-aspartylphosphate" evidence="1">
    <location>
        <position position="59"/>
    </location>
</feature>
<evidence type="ECO:0000256" key="2">
    <source>
        <dbReference type="SAM" id="Coils"/>
    </source>
</evidence>
<dbReference type="InterPro" id="IPR052155">
    <property type="entry name" value="Biofilm_reg_signaling"/>
</dbReference>
<dbReference type="SUPFAM" id="SSF52172">
    <property type="entry name" value="CheY-like"/>
    <property type="match status" value="1"/>
</dbReference>
<evidence type="ECO:0000313" key="9">
    <source>
        <dbReference type="EMBL" id="USR92094.1"/>
    </source>
</evidence>
<accession>A0ABY5AV42</accession>
<feature type="domain" description="GGDEF" evidence="8">
    <location>
        <begin position="338"/>
        <end position="471"/>
    </location>
</feature>
<feature type="domain" description="PAS" evidence="5">
    <location>
        <begin position="176"/>
        <end position="249"/>
    </location>
</feature>
<dbReference type="InterPro" id="IPR029787">
    <property type="entry name" value="Nucleotide_cyclase"/>
</dbReference>
<dbReference type="CDD" id="cd01948">
    <property type="entry name" value="EAL"/>
    <property type="match status" value="1"/>
</dbReference>
<dbReference type="InterPro" id="IPR035965">
    <property type="entry name" value="PAS-like_dom_sf"/>
</dbReference>
<dbReference type="Pfam" id="PF00990">
    <property type="entry name" value="GGDEF"/>
    <property type="match status" value="1"/>
</dbReference>
<organism evidence="9 10">
    <name type="scientific">Phormidium yuhuli AB48</name>
    <dbReference type="NCBI Taxonomy" id="2940671"/>
    <lineage>
        <taxon>Bacteria</taxon>
        <taxon>Bacillati</taxon>
        <taxon>Cyanobacteriota</taxon>
        <taxon>Cyanophyceae</taxon>
        <taxon>Oscillatoriophycideae</taxon>
        <taxon>Oscillatoriales</taxon>
        <taxon>Oscillatoriaceae</taxon>
        <taxon>Phormidium</taxon>
        <taxon>Phormidium yuhuli</taxon>
    </lineage>
</organism>
<name>A0ABY5AV42_9CYAN</name>
<reference evidence="9" key="1">
    <citation type="submission" date="2022-06" db="EMBL/GenBank/DDBJ databases">
        <title>Genome sequence of Phormidium yuhuli AB48 isolated from an industrial photobioreactor environment.</title>
        <authorList>
            <person name="Qiu Y."/>
            <person name="Noonan A.J.C."/>
            <person name="Dofher K."/>
            <person name="Koch M."/>
            <person name="Kieft B."/>
            <person name="Lin X."/>
            <person name="Ziels R.M."/>
            <person name="Hallam S.J."/>
        </authorList>
    </citation>
    <scope>NUCLEOTIDE SEQUENCE</scope>
    <source>
        <strain evidence="9">AB48</strain>
    </source>
</reference>
<proteinExistence type="predicted"/>
<dbReference type="SMART" id="SM00052">
    <property type="entry name" value="EAL"/>
    <property type="match status" value="1"/>
</dbReference>
<feature type="domain" description="EAL" evidence="7">
    <location>
        <begin position="482"/>
        <end position="739"/>
    </location>
</feature>
<dbReference type="Gene3D" id="3.30.70.270">
    <property type="match status" value="1"/>
</dbReference>
<dbReference type="PANTHER" id="PTHR44757:SF4">
    <property type="entry name" value="DIGUANYLATE CYCLASE DGCE-RELATED"/>
    <property type="match status" value="1"/>
</dbReference>
<dbReference type="PANTHER" id="PTHR44757">
    <property type="entry name" value="DIGUANYLATE CYCLASE DGCP"/>
    <property type="match status" value="1"/>
</dbReference>
<dbReference type="Gene3D" id="3.30.450.20">
    <property type="entry name" value="PAS domain"/>
    <property type="match status" value="1"/>
</dbReference>
<dbReference type="Pfam" id="PF00072">
    <property type="entry name" value="Response_reg"/>
    <property type="match status" value="1"/>
</dbReference>
<evidence type="ECO:0000313" key="10">
    <source>
        <dbReference type="Proteomes" id="UP001056708"/>
    </source>
</evidence>
<sequence>MSVNSVKILLIEDNPAEARLLQELLKQASTARFTWFCESRLQAAIAVLKEQSFDVILLDLTLPDSQGLESLSAIAGIRPQVPIVVLTNTNDDDLALEAMRSGAQDYLFKRQANTELLGRSVRYAIERKQASEAVRQAKEELEERVQERTAELALTNEQLQREIGDRLRIQQALVREKELAQVTLQSIGDAVIATDALGRIQSLNPVAETLTGWQSHAAQGHSLDTVLRLWDEATHTPVQDLLEQVLQEGTALDPSERRLVGANETQEFFVELSAAPIRLDDGKIVGAVLVCRDVTPARSLAQQLSWQARHDALTGLPNRREFEHRLEAAIAHSRSHQTTHVLCYLDLDRFKVVNDTCGHMAGDELLRHMSALLQRHTPKADLLARLGGDEFALLLHHCDLDQAQQQVQELIERIQAFRFIWEDSTFTVGVSAGLVEINAETDSWAHVLSAADTAMYAAKDAGRNRLQIYQADDHDIAQRHGDMQWVSRIVKALEEDRFCLYAQPIIPADPQRRSRDRYEILLRLEDEDGNIVTPGAFMPAAERYDLMPAIDRWVVRQLFSQLHYLPEQRNQPKPLYMVNLSGASFNDERFLTFLREQFWLHHIPPSMICFEITETVAISNINQAVQFIHQLKQLGCCFALDDFGSGMSSLNYLKNLPVDYLKIDGHFIRNVEHDAIDAATIEAINHMGHVMGLQTIAEFVENPATLQKVQHLGVDFVQGYGIAKPEPLAIPKSAPSRNRGRKRKQRAPVTPRLRAVNREPRPQLTASGVSKFISLGDSVAPTEG</sequence>
<dbReference type="InterPro" id="IPR000014">
    <property type="entry name" value="PAS"/>
</dbReference>
<feature type="region of interest" description="Disordered" evidence="3">
    <location>
        <begin position="728"/>
        <end position="769"/>
    </location>
</feature>
<dbReference type="PROSITE" id="PS50113">
    <property type="entry name" value="PAC"/>
    <property type="match status" value="1"/>
</dbReference>
<dbReference type="SUPFAM" id="SSF55073">
    <property type="entry name" value="Nucleotide cyclase"/>
    <property type="match status" value="1"/>
</dbReference>
<evidence type="ECO:0000259" key="6">
    <source>
        <dbReference type="PROSITE" id="PS50113"/>
    </source>
</evidence>
<dbReference type="NCBIfam" id="TIGR00254">
    <property type="entry name" value="GGDEF"/>
    <property type="match status" value="1"/>
</dbReference>
<dbReference type="Proteomes" id="UP001056708">
    <property type="component" value="Chromosome"/>
</dbReference>
<evidence type="ECO:0000259" key="7">
    <source>
        <dbReference type="PROSITE" id="PS50883"/>
    </source>
</evidence>
<dbReference type="Pfam" id="PF00563">
    <property type="entry name" value="EAL"/>
    <property type="match status" value="1"/>
</dbReference>
<dbReference type="PROSITE" id="PS50112">
    <property type="entry name" value="PAS"/>
    <property type="match status" value="1"/>
</dbReference>
<protein>
    <submittedName>
        <fullName evidence="9">EAL domain-containing protein</fullName>
    </submittedName>
</protein>
<dbReference type="SUPFAM" id="SSF141868">
    <property type="entry name" value="EAL domain-like"/>
    <property type="match status" value="1"/>
</dbReference>
<evidence type="ECO:0000256" key="1">
    <source>
        <dbReference type="PROSITE-ProRule" id="PRU00169"/>
    </source>
</evidence>
<dbReference type="RefSeq" id="WP_252664170.1">
    <property type="nucleotide sequence ID" value="NZ_CP098611.1"/>
</dbReference>
<dbReference type="PROSITE" id="PS50887">
    <property type="entry name" value="GGDEF"/>
    <property type="match status" value="1"/>
</dbReference>
<dbReference type="InterPro" id="IPR000160">
    <property type="entry name" value="GGDEF_dom"/>
</dbReference>
<dbReference type="Pfam" id="PF08448">
    <property type="entry name" value="PAS_4"/>
    <property type="match status" value="1"/>
</dbReference>
<dbReference type="SMART" id="SM00448">
    <property type="entry name" value="REC"/>
    <property type="match status" value="1"/>
</dbReference>
<dbReference type="SMART" id="SM00091">
    <property type="entry name" value="PAS"/>
    <property type="match status" value="1"/>
</dbReference>
<feature type="coiled-coil region" evidence="2">
    <location>
        <begin position="127"/>
        <end position="162"/>
    </location>
</feature>
<dbReference type="InterPro" id="IPR035919">
    <property type="entry name" value="EAL_sf"/>
</dbReference>
<evidence type="ECO:0000259" key="8">
    <source>
        <dbReference type="PROSITE" id="PS50887"/>
    </source>
</evidence>
<dbReference type="PROSITE" id="PS50110">
    <property type="entry name" value="RESPONSE_REGULATORY"/>
    <property type="match status" value="1"/>
</dbReference>
<feature type="domain" description="PAC" evidence="6">
    <location>
        <begin position="253"/>
        <end position="306"/>
    </location>
</feature>
<evidence type="ECO:0000259" key="4">
    <source>
        <dbReference type="PROSITE" id="PS50110"/>
    </source>
</evidence>
<dbReference type="InterPro" id="IPR013656">
    <property type="entry name" value="PAS_4"/>
</dbReference>
<evidence type="ECO:0000256" key="3">
    <source>
        <dbReference type="SAM" id="MobiDB-lite"/>
    </source>
</evidence>
<keyword evidence="2" id="KW-0175">Coiled coil</keyword>
<dbReference type="Gene3D" id="3.40.50.2300">
    <property type="match status" value="1"/>
</dbReference>
<gene>
    <name evidence="9" type="ORF">NEA10_05060</name>
</gene>
<keyword evidence="1" id="KW-0597">Phosphoprotein</keyword>
<dbReference type="PROSITE" id="PS50883">
    <property type="entry name" value="EAL"/>
    <property type="match status" value="1"/>
</dbReference>